<dbReference type="Proteomes" id="UP000664218">
    <property type="component" value="Unassembled WGS sequence"/>
</dbReference>
<protein>
    <submittedName>
        <fullName evidence="1">Metallophosphoesterase</fullName>
    </submittedName>
</protein>
<keyword evidence="2" id="KW-1185">Reference proteome</keyword>
<dbReference type="EMBL" id="JAFNJU010000003">
    <property type="protein sequence ID" value="MBO1264441.1"/>
    <property type="molecule type" value="Genomic_DNA"/>
</dbReference>
<evidence type="ECO:0000313" key="2">
    <source>
        <dbReference type="Proteomes" id="UP000664218"/>
    </source>
</evidence>
<sequence length="227" mass="26901">MIYITGDVHGNIERFTKEKTPMIGKLKEADCFLVAGDFGFLFRMNKAEEENLNYLEHLPFTILFIDGNHENFDVLNSYPIEMWHGGKIHRIRKNILHLMRGQVFTIENRTFFTMGGGYSIDKFLRKEGVSWWKEEIPSEEDFEEARKNLKAHDFQVDYIITHAAPEKIMNMIFPNHAPELKLNLFLQEVMDKTEYTHWYFGHLHQENTYPYNVTQLYENGLVLETDK</sequence>
<gene>
    <name evidence="1" type="ORF">J3A84_05220</name>
</gene>
<dbReference type="Gene3D" id="3.60.21.10">
    <property type="match status" value="1"/>
</dbReference>
<organism evidence="1 2">
    <name type="scientific">Proteiniclasticum aestuarii</name>
    <dbReference type="NCBI Taxonomy" id="2817862"/>
    <lineage>
        <taxon>Bacteria</taxon>
        <taxon>Bacillati</taxon>
        <taxon>Bacillota</taxon>
        <taxon>Clostridia</taxon>
        <taxon>Eubacteriales</taxon>
        <taxon>Clostridiaceae</taxon>
        <taxon>Proteiniclasticum</taxon>
    </lineage>
</organism>
<evidence type="ECO:0000313" key="1">
    <source>
        <dbReference type="EMBL" id="MBO1264441.1"/>
    </source>
</evidence>
<dbReference type="CDD" id="cd00838">
    <property type="entry name" value="MPP_superfamily"/>
    <property type="match status" value="1"/>
</dbReference>
<proteinExistence type="predicted"/>
<reference evidence="1" key="1">
    <citation type="submission" date="2021-03" db="EMBL/GenBank/DDBJ databases">
        <title>Proteiniclasticum marinus sp. nov., isolated from tidal flat sediment.</title>
        <authorList>
            <person name="Namirimu T."/>
            <person name="Yang J.-A."/>
            <person name="Yang S.-H."/>
            <person name="Kim Y.-J."/>
            <person name="Kwon K.K."/>
        </authorList>
    </citation>
    <scope>NUCLEOTIDE SEQUENCE</scope>
    <source>
        <strain evidence="1">SCR006</strain>
    </source>
</reference>
<dbReference type="AlphaFoldDB" id="A0A939H797"/>
<dbReference type="SUPFAM" id="SSF56300">
    <property type="entry name" value="Metallo-dependent phosphatases"/>
    <property type="match status" value="1"/>
</dbReference>
<dbReference type="RefSeq" id="WP_207598953.1">
    <property type="nucleotide sequence ID" value="NZ_JAFNJU010000003.1"/>
</dbReference>
<comment type="caution">
    <text evidence="1">The sequence shown here is derived from an EMBL/GenBank/DDBJ whole genome shotgun (WGS) entry which is preliminary data.</text>
</comment>
<accession>A0A939H797</accession>
<dbReference type="InterPro" id="IPR029052">
    <property type="entry name" value="Metallo-depent_PP-like"/>
</dbReference>
<name>A0A939H797_9CLOT</name>